<dbReference type="GO" id="GO:0003676">
    <property type="term" value="F:nucleic acid binding"/>
    <property type="evidence" value="ECO:0007669"/>
    <property type="project" value="InterPro"/>
</dbReference>
<dbReference type="EMBL" id="CP018632">
    <property type="protein sequence ID" value="ASJ71166.1"/>
    <property type="molecule type" value="Genomic_DNA"/>
</dbReference>
<dbReference type="Proteomes" id="UP000250079">
    <property type="component" value="Chromosome"/>
</dbReference>
<dbReference type="GO" id="GO:0052913">
    <property type="term" value="F:16S rRNA (guanine(966)-N(2))-methyltransferase activity"/>
    <property type="evidence" value="ECO:0007669"/>
    <property type="project" value="UniProtKB-EC"/>
</dbReference>
<organism evidence="11 12">
    <name type="scientific">Granulosicoccus antarcticus IMCC3135</name>
    <dbReference type="NCBI Taxonomy" id="1192854"/>
    <lineage>
        <taxon>Bacteria</taxon>
        <taxon>Pseudomonadati</taxon>
        <taxon>Pseudomonadota</taxon>
        <taxon>Gammaproteobacteria</taxon>
        <taxon>Chromatiales</taxon>
        <taxon>Granulosicoccaceae</taxon>
        <taxon>Granulosicoccus</taxon>
    </lineage>
</organism>
<dbReference type="AlphaFoldDB" id="A0A2Z2NIK2"/>
<dbReference type="Gene3D" id="3.40.50.150">
    <property type="entry name" value="Vaccinia Virus protein VP39"/>
    <property type="match status" value="1"/>
</dbReference>
<evidence type="ECO:0000256" key="9">
    <source>
        <dbReference type="ARBA" id="ARBA00048326"/>
    </source>
</evidence>
<keyword evidence="6 11" id="KW-0808">Transferase</keyword>
<evidence type="ECO:0000256" key="3">
    <source>
        <dbReference type="ARBA" id="ARBA00012141"/>
    </source>
</evidence>
<dbReference type="InterPro" id="IPR029063">
    <property type="entry name" value="SAM-dependent_MTases_sf"/>
</dbReference>
<name>A0A2Z2NIK2_9GAMM</name>
<evidence type="ECO:0000256" key="6">
    <source>
        <dbReference type="ARBA" id="ARBA00022679"/>
    </source>
</evidence>
<evidence type="ECO:0000256" key="5">
    <source>
        <dbReference type="ARBA" id="ARBA00022603"/>
    </source>
</evidence>
<keyword evidence="5 11" id="KW-0489">Methyltransferase</keyword>
<gene>
    <name evidence="11" type="primary">rsmD</name>
    <name evidence="11" type="ORF">IMCC3135_05265</name>
</gene>
<dbReference type="InterPro" id="IPR002052">
    <property type="entry name" value="DNA_methylase_N6_adenine_CS"/>
</dbReference>
<evidence type="ECO:0000256" key="1">
    <source>
        <dbReference type="ARBA" id="ARBA00002649"/>
    </source>
</evidence>
<dbReference type="PANTHER" id="PTHR43542">
    <property type="entry name" value="METHYLTRANSFERASE"/>
    <property type="match status" value="1"/>
</dbReference>
<dbReference type="OrthoDB" id="9803017at2"/>
<dbReference type="KEGG" id="gai:IMCC3135_05265"/>
<dbReference type="CDD" id="cd02440">
    <property type="entry name" value="AdoMet_MTases"/>
    <property type="match status" value="1"/>
</dbReference>
<dbReference type="InterPro" id="IPR004398">
    <property type="entry name" value="RNA_MeTrfase_RsmD"/>
</dbReference>
<dbReference type="EC" id="2.1.1.171" evidence="3"/>
<evidence type="ECO:0000313" key="11">
    <source>
        <dbReference type="EMBL" id="ASJ71166.1"/>
    </source>
</evidence>
<protein>
    <recommendedName>
        <fullName evidence="4">Ribosomal RNA small subunit methyltransferase D</fullName>
        <ecNumber evidence="3">2.1.1.171</ecNumber>
    </recommendedName>
    <alternativeName>
        <fullName evidence="7">16S rRNA m2G966 methyltransferase</fullName>
    </alternativeName>
    <alternativeName>
        <fullName evidence="8">rRNA (guanine-N(2)-)-methyltransferase</fullName>
    </alternativeName>
</protein>
<feature type="compositionally biased region" description="Polar residues" evidence="10">
    <location>
        <begin position="21"/>
        <end position="35"/>
    </location>
</feature>
<accession>A0A2Z2NIK2</accession>
<proteinExistence type="inferred from homology"/>
<dbReference type="Pfam" id="PF03602">
    <property type="entry name" value="Cons_hypoth95"/>
    <property type="match status" value="1"/>
</dbReference>
<dbReference type="PROSITE" id="PS00092">
    <property type="entry name" value="N6_MTASE"/>
    <property type="match status" value="1"/>
</dbReference>
<comment type="function">
    <text evidence="1">Specifically methylates the guanine in position 966 of 16S rRNA in the assembled 30S particle.</text>
</comment>
<evidence type="ECO:0000313" key="12">
    <source>
        <dbReference type="Proteomes" id="UP000250079"/>
    </source>
</evidence>
<evidence type="ECO:0000256" key="10">
    <source>
        <dbReference type="SAM" id="MobiDB-lite"/>
    </source>
</evidence>
<evidence type="ECO:0000256" key="8">
    <source>
        <dbReference type="ARBA" id="ARBA00033371"/>
    </source>
</evidence>
<dbReference type="NCBIfam" id="TIGR00095">
    <property type="entry name" value="16S rRNA (guanine(966)-N(2))-methyltransferase RsmD"/>
    <property type="match status" value="1"/>
</dbReference>
<dbReference type="PANTHER" id="PTHR43542:SF1">
    <property type="entry name" value="METHYLTRANSFERASE"/>
    <property type="match status" value="1"/>
</dbReference>
<sequence>MSRDACCVGIIASLCLAQHPTTVSPTSNRSRNRQQGKPEFKGNRNSAGQVRIIAGQWRGRKLAVANVAGLRPTGDRVRETLFNWLQADIAGSHCLDLFAGSGALGFEAVSRFAASSTFVEPDSQAFRILQSSVSELGLVGDERVQLVQSTAQRFLLDNRKAFDIVFIDPPFGEFLQWDTVTALITDHLAPSALIYVESPSDQPAPEQWPEGLHLHKEKQFGDVHARLLAKIGQN</sequence>
<evidence type="ECO:0000256" key="4">
    <source>
        <dbReference type="ARBA" id="ARBA00013682"/>
    </source>
</evidence>
<keyword evidence="12" id="KW-1185">Reference proteome</keyword>
<evidence type="ECO:0000256" key="2">
    <source>
        <dbReference type="ARBA" id="ARBA00005269"/>
    </source>
</evidence>
<evidence type="ECO:0000256" key="7">
    <source>
        <dbReference type="ARBA" id="ARBA00031268"/>
    </source>
</evidence>
<feature type="region of interest" description="Disordered" evidence="10">
    <location>
        <begin position="21"/>
        <end position="45"/>
    </location>
</feature>
<comment type="similarity">
    <text evidence="2">Belongs to the methyltransferase superfamily. RsmD family.</text>
</comment>
<dbReference type="SUPFAM" id="SSF53335">
    <property type="entry name" value="S-adenosyl-L-methionine-dependent methyltransferases"/>
    <property type="match status" value="1"/>
</dbReference>
<reference evidence="11 12" key="1">
    <citation type="submission" date="2016-12" db="EMBL/GenBank/DDBJ databases">
        <authorList>
            <person name="Song W.-J."/>
            <person name="Kurnit D.M."/>
        </authorList>
    </citation>
    <scope>NUCLEOTIDE SEQUENCE [LARGE SCALE GENOMIC DNA]</scope>
    <source>
        <strain evidence="11 12">IMCC3135</strain>
    </source>
</reference>
<comment type="catalytic activity">
    <reaction evidence="9">
        <text>guanosine(966) in 16S rRNA + S-adenosyl-L-methionine = N(2)-methylguanosine(966) in 16S rRNA + S-adenosyl-L-homocysteine + H(+)</text>
        <dbReference type="Rhea" id="RHEA:23548"/>
        <dbReference type="Rhea" id="RHEA-COMP:10211"/>
        <dbReference type="Rhea" id="RHEA-COMP:10212"/>
        <dbReference type="ChEBI" id="CHEBI:15378"/>
        <dbReference type="ChEBI" id="CHEBI:57856"/>
        <dbReference type="ChEBI" id="CHEBI:59789"/>
        <dbReference type="ChEBI" id="CHEBI:74269"/>
        <dbReference type="ChEBI" id="CHEBI:74481"/>
        <dbReference type="EC" id="2.1.1.171"/>
    </reaction>
</comment>